<name>A0ABS2EV30_9BACE</name>
<dbReference type="EMBL" id="JACJJW010000009">
    <property type="protein sequence ID" value="MBM6758084.1"/>
    <property type="molecule type" value="Genomic_DNA"/>
</dbReference>
<evidence type="ECO:0000259" key="2">
    <source>
        <dbReference type="Pfam" id="PF13739"/>
    </source>
</evidence>
<comment type="caution">
    <text evidence="3">The sequence shown here is derived from an EMBL/GenBank/DDBJ whole genome shotgun (WGS) entry which is preliminary data.</text>
</comment>
<feature type="domain" description="Deacetylase PdaC" evidence="2">
    <location>
        <begin position="59"/>
        <end position="176"/>
    </location>
</feature>
<gene>
    <name evidence="3" type="ORF">H6A31_05180</name>
</gene>
<dbReference type="InterPro" id="IPR025303">
    <property type="entry name" value="PdaC"/>
</dbReference>
<dbReference type="Pfam" id="PF13739">
    <property type="entry name" value="PdaC"/>
    <property type="match status" value="1"/>
</dbReference>
<proteinExistence type="predicted"/>
<evidence type="ECO:0000259" key="1">
    <source>
        <dbReference type="Pfam" id="PF11738"/>
    </source>
</evidence>
<keyword evidence="4" id="KW-1185">Reference proteome</keyword>
<accession>A0ABS2EV30</accession>
<dbReference type="Gene3D" id="3.30.565.40">
    <property type="entry name" value="Fervidobacterium nodosum Rt17-B1 like"/>
    <property type="match status" value="1"/>
</dbReference>
<feature type="domain" description="DUF3298" evidence="1">
    <location>
        <begin position="194"/>
        <end position="280"/>
    </location>
</feature>
<dbReference type="InterPro" id="IPR037126">
    <property type="entry name" value="PdaC/RsiV-like_sf"/>
</dbReference>
<organism evidence="3 4">
    <name type="scientific">Bacteroides mediterraneensis</name>
    <dbReference type="NCBI Taxonomy" id="1841856"/>
    <lineage>
        <taxon>Bacteria</taxon>
        <taxon>Pseudomonadati</taxon>
        <taxon>Bacteroidota</taxon>
        <taxon>Bacteroidia</taxon>
        <taxon>Bacteroidales</taxon>
        <taxon>Bacteroidaceae</taxon>
        <taxon>Bacteroides</taxon>
    </lineage>
</organism>
<sequence>MMKKLQRGMFSSILLCGAFSTMVLPGCTGNRSEEVDRMAVDSIPMDTIVYLDKENPESPTCQIKINFTYLKSSEANDSLAGVINKVLEEAFSSAHTGAASPESFVASIKESLANDYLRDVQTPYQTDVKNGMKADEIPNWYNYEYEITSKLTEGKDSVWNYVVTTYENTGGAHPNTWSHWVNVDATSGKSLSKKDVFVKGTEEKICQLILPQLLAEANEKLNTDTLTCVAGLQEVGLLLETDLYVPDNFLLGKDGVTFLYNRYDIAPYYMGAFELTVPYQDIDAYLIKK</sequence>
<dbReference type="InterPro" id="IPR021729">
    <property type="entry name" value="DUF3298"/>
</dbReference>
<reference evidence="3 4" key="1">
    <citation type="journal article" date="2021" name="Sci. Rep.">
        <title>The distribution of antibiotic resistance genes in chicken gut microbiota commensals.</title>
        <authorList>
            <person name="Juricova H."/>
            <person name="Matiasovicova J."/>
            <person name="Kubasova T."/>
            <person name="Cejkova D."/>
            <person name="Rychlik I."/>
        </authorList>
    </citation>
    <scope>NUCLEOTIDE SEQUENCE [LARGE SCALE GENOMIC DNA]</scope>
    <source>
        <strain evidence="3 4">An801</strain>
    </source>
</reference>
<dbReference type="Gene3D" id="3.90.640.20">
    <property type="entry name" value="Heat-shock cognate protein, ATPase"/>
    <property type="match status" value="1"/>
</dbReference>
<evidence type="ECO:0000313" key="3">
    <source>
        <dbReference type="EMBL" id="MBM6758084.1"/>
    </source>
</evidence>
<dbReference type="Proteomes" id="UP000703295">
    <property type="component" value="Unassembled WGS sequence"/>
</dbReference>
<evidence type="ECO:0000313" key="4">
    <source>
        <dbReference type="Proteomes" id="UP000703295"/>
    </source>
</evidence>
<dbReference type="Pfam" id="PF11738">
    <property type="entry name" value="DUF3298"/>
    <property type="match status" value="1"/>
</dbReference>
<protein>
    <submittedName>
        <fullName evidence="3">DUF3298 domain-containing protein</fullName>
    </submittedName>
</protein>
<dbReference type="RefSeq" id="WP_204475275.1">
    <property type="nucleotide sequence ID" value="NZ_JACJJW010000009.1"/>
</dbReference>